<name>A0A7S4HQ21_9EUKA</name>
<evidence type="ECO:0000256" key="1">
    <source>
        <dbReference type="ARBA" id="ARBA00022443"/>
    </source>
</evidence>
<dbReference type="PANTHER" id="PTHR15228">
    <property type="entry name" value="SPERMATHECAL PHYSIOLOGY VARIANT"/>
    <property type="match status" value="1"/>
</dbReference>
<dbReference type="InterPro" id="IPR001452">
    <property type="entry name" value="SH3_domain"/>
</dbReference>
<feature type="domain" description="SH3" evidence="5">
    <location>
        <begin position="398"/>
        <end position="457"/>
    </location>
</feature>
<feature type="region of interest" description="Disordered" evidence="4">
    <location>
        <begin position="575"/>
        <end position="625"/>
    </location>
</feature>
<evidence type="ECO:0000313" key="7">
    <source>
        <dbReference type="EMBL" id="CAE2205914.1"/>
    </source>
</evidence>
<dbReference type="PANTHER" id="PTHR15228:SF24">
    <property type="entry name" value="RHO-GAP DOMAIN-CONTAINING PROTEIN"/>
    <property type="match status" value="1"/>
</dbReference>
<dbReference type="EMBL" id="HBKP01004517">
    <property type="protein sequence ID" value="CAE2205914.1"/>
    <property type="molecule type" value="Transcribed_RNA"/>
</dbReference>
<evidence type="ECO:0000256" key="3">
    <source>
        <dbReference type="PROSITE-ProRule" id="PRU00192"/>
    </source>
</evidence>
<dbReference type="InterPro" id="IPR000198">
    <property type="entry name" value="RhoGAP_dom"/>
</dbReference>
<dbReference type="SUPFAM" id="SSF50044">
    <property type="entry name" value="SH3-domain"/>
    <property type="match status" value="1"/>
</dbReference>
<feature type="compositionally biased region" description="Low complexity" evidence="4">
    <location>
        <begin position="469"/>
        <end position="520"/>
    </location>
</feature>
<feature type="compositionally biased region" description="Low complexity" evidence="4">
    <location>
        <begin position="583"/>
        <end position="592"/>
    </location>
</feature>
<organism evidence="7">
    <name type="scientific">Vannella robusta</name>
    <dbReference type="NCBI Taxonomy" id="1487602"/>
    <lineage>
        <taxon>Eukaryota</taxon>
        <taxon>Amoebozoa</taxon>
        <taxon>Discosea</taxon>
        <taxon>Flabellinia</taxon>
        <taxon>Vannellidae</taxon>
        <taxon>Vannella</taxon>
    </lineage>
</organism>
<keyword evidence="2" id="KW-0343">GTPase activation</keyword>
<evidence type="ECO:0000259" key="6">
    <source>
        <dbReference type="PROSITE" id="PS50238"/>
    </source>
</evidence>
<dbReference type="Pfam" id="PF16511">
    <property type="entry name" value="FERM_f0"/>
    <property type="match status" value="1"/>
</dbReference>
<dbReference type="SMART" id="SM00324">
    <property type="entry name" value="RhoGAP"/>
    <property type="match status" value="1"/>
</dbReference>
<dbReference type="PROSITE" id="PS50238">
    <property type="entry name" value="RHOGAP"/>
    <property type="match status" value="1"/>
</dbReference>
<dbReference type="Gene3D" id="1.10.555.10">
    <property type="entry name" value="Rho GTPase activation protein"/>
    <property type="match status" value="1"/>
</dbReference>
<accession>A0A7S4HQ21</accession>
<dbReference type="SMART" id="SM00326">
    <property type="entry name" value="SH3"/>
    <property type="match status" value="1"/>
</dbReference>
<gene>
    <name evidence="7" type="ORF">VSP0166_LOCUS3249</name>
</gene>
<sequence length="675" mass="72886">MASKKIIMRVSYPGIGESPFKTVAFSPSMTVEEACKICASKGGLKDKVGEYGLSIKDSGTWLKAGDTLDKYPLQNCAGLEYKPTPKKTTVLYEGEEKKMEIDFSQNASDVLAFILENLGEPKSNEFGFSVVNESDGSKGPSVDYQKPLIDQANPTDTKIIVKKKSKIGGIFRRTDSHKTKRESSFVGSAVPASSTTRIFGVPLAQVSHPAKYGGLPPVVAKTIEFLEDTSLQLEGIFRISGNQSEVLAMKKAFDEGQDVNVRECSSPHVAAGLLKLYLRDLPEPLFTFSLYDIFIALYGTVTNEAVRVTYYKIIVDALPLPNRTLLFRILPFLANVVKYAEVNKMAIHNVATVFGPNILRSADNSAMAMIQGTAAVNAITCDMIQNYEEICEVDENEDFLSVAVALYKYDATSDSQVSFVEGAIVFVTKEDTGGWWEGEVNGEFGFFPSNYVKPVLQLQQKEVEKPAKTKAPAPAPKAAEASTTTETAKTTTTPAASAAAATELQSNPAKSATKAPASKPDAPKRSRKSTAQGGGSKQKFLADLEELKSIAAQESAKNASLESLVNTLAKEVEELKKQGTGGTTASSGSSAGLGDLESTLSSLRGDVQSLSASNTKLSDELTQTTDSLDKMKKQLDTLKQEEIGLKRDLKIVQFKCDKLSESDTSKARRPPPSLK</sequence>
<keyword evidence="1 3" id="KW-0728">SH3 domain</keyword>
<reference evidence="7" key="1">
    <citation type="submission" date="2021-01" db="EMBL/GenBank/DDBJ databases">
        <authorList>
            <person name="Corre E."/>
            <person name="Pelletier E."/>
            <person name="Niang G."/>
            <person name="Scheremetjew M."/>
            <person name="Finn R."/>
            <person name="Kale V."/>
            <person name="Holt S."/>
            <person name="Cochrane G."/>
            <person name="Meng A."/>
            <person name="Brown T."/>
            <person name="Cohen L."/>
        </authorList>
    </citation>
    <scope>NUCLEOTIDE SEQUENCE</scope>
    <source>
        <strain evidence="7">DIVA3 518/3/11/1/6</strain>
    </source>
</reference>
<dbReference type="Pfam" id="PF14604">
    <property type="entry name" value="SH3_9"/>
    <property type="match status" value="1"/>
</dbReference>
<evidence type="ECO:0000256" key="4">
    <source>
        <dbReference type="SAM" id="MobiDB-lite"/>
    </source>
</evidence>
<proteinExistence type="predicted"/>
<dbReference type="Gene3D" id="2.30.30.40">
    <property type="entry name" value="SH3 Domains"/>
    <property type="match status" value="1"/>
</dbReference>
<protein>
    <submittedName>
        <fullName evidence="7">Uncharacterized protein</fullName>
    </submittedName>
</protein>
<dbReference type="PROSITE" id="PS50002">
    <property type="entry name" value="SH3"/>
    <property type="match status" value="1"/>
</dbReference>
<dbReference type="GO" id="GO:0007165">
    <property type="term" value="P:signal transduction"/>
    <property type="evidence" value="ECO:0007669"/>
    <property type="project" value="InterPro"/>
</dbReference>
<feature type="compositionally biased region" description="Polar residues" evidence="4">
    <location>
        <begin position="598"/>
        <end position="625"/>
    </location>
</feature>
<dbReference type="GO" id="GO:0005096">
    <property type="term" value="F:GTPase activator activity"/>
    <property type="evidence" value="ECO:0007669"/>
    <property type="project" value="UniProtKB-KW"/>
</dbReference>
<dbReference type="SUPFAM" id="SSF48350">
    <property type="entry name" value="GTPase activation domain, GAP"/>
    <property type="match status" value="1"/>
</dbReference>
<dbReference type="InterPro" id="IPR051025">
    <property type="entry name" value="RhoGAP"/>
</dbReference>
<dbReference type="InterPro" id="IPR036028">
    <property type="entry name" value="SH3-like_dom_sf"/>
</dbReference>
<dbReference type="PRINTS" id="PR00452">
    <property type="entry name" value="SH3DOMAIN"/>
</dbReference>
<dbReference type="Pfam" id="PF00620">
    <property type="entry name" value="RhoGAP"/>
    <property type="match status" value="1"/>
</dbReference>
<dbReference type="InterPro" id="IPR008936">
    <property type="entry name" value="Rho_GTPase_activation_prot"/>
</dbReference>
<dbReference type="InterPro" id="IPR032425">
    <property type="entry name" value="FERM_f0"/>
</dbReference>
<dbReference type="Gene3D" id="3.10.20.90">
    <property type="entry name" value="Phosphatidylinositol 3-kinase Catalytic Subunit, Chain A, domain 1"/>
    <property type="match status" value="1"/>
</dbReference>
<dbReference type="AlphaFoldDB" id="A0A7S4HQ21"/>
<evidence type="ECO:0000259" key="5">
    <source>
        <dbReference type="PROSITE" id="PS50002"/>
    </source>
</evidence>
<feature type="region of interest" description="Disordered" evidence="4">
    <location>
        <begin position="463"/>
        <end position="537"/>
    </location>
</feature>
<dbReference type="CDD" id="cd00159">
    <property type="entry name" value="RhoGAP"/>
    <property type="match status" value="1"/>
</dbReference>
<feature type="domain" description="Rho-GAP" evidence="6">
    <location>
        <begin position="201"/>
        <end position="391"/>
    </location>
</feature>
<evidence type="ECO:0000256" key="2">
    <source>
        <dbReference type="ARBA" id="ARBA00022468"/>
    </source>
</evidence>